<proteinExistence type="predicted"/>
<dbReference type="STRING" id="212717.CTC_00546"/>
<dbReference type="EMBL" id="AE015927">
    <property type="protein sequence ID" value="AAO35166.1"/>
    <property type="molecule type" value="Genomic_DNA"/>
</dbReference>
<feature type="domain" description="SipL SPOCS" evidence="1">
    <location>
        <begin position="74"/>
        <end position="159"/>
    </location>
</feature>
<protein>
    <recommendedName>
        <fullName evidence="1">SipL SPOCS domain-containing protein</fullName>
    </recommendedName>
</protein>
<dbReference type="HOGENOM" id="CLU_1774211_0_0_9"/>
<keyword evidence="3" id="KW-1185">Reference proteome</keyword>
<evidence type="ECO:0000313" key="3">
    <source>
        <dbReference type="Proteomes" id="UP000001412"/>
    </source>
</evidence>
<evidence type="ECO:0000259" key="1">
    <source>
        <dbReference type="Pfam" id="PF12673"/>
    </source>
</evidence>
<reference evidence="2 3" key="1">
    <citation type="journal article" date="2003" name="Proc. Natl. Acad. Sci. U.S.A.">
        <title>The genome sequence of Clostridium tetani, the causative agent of tetanus disease.</title>
        <authorList>
            <person name="Brueggemann H."/>
            <person name="Baumer S."/>
            <person name="Fricke W.F."/>
            <person name="Wiezer A."/>
            <person name="Liesegang H."/>
            <person name="Decker I."/>
            <person name="Herzberg C."/>
            <person name="Martinez-Arias R."/>
            <person name="Merkl R."/>
            <person name="Henne A."/>
            <person name="Gottschalk G."/>
        </authorList>
    </citation>
    <scope>NUCLEOTIDE SEQUENCE [LARGE SCALE GENOMIC DNA]</scope>
    <source>
        <strain evidence="3">Massachusetts / E88</strain>
    </source>
</reference>
<evidence type="ECO:0000313" key="2">
    <source>
        <dbReference type="EMBL" id="AAO35166.1"/>
    </source>
</evidence>
<dbReference type="InterPro" id="IPR024300">
    <property type="entry name" value="SipL_SPOCS_dom"/>
</dbReference>
<sequence length="177" mass="21182">MKKTYVFFFYAHFKGINHSMYYEIKTEEVLIMEKYDIIVKGITPENRIPKYIKDIPKAEKWEWDTLKISDEVFDIDKIEKIDIKIGIESIEKDELYRGCNLNIAAYKNIEVSYISMESEKKCHKLYYKIPFYRKLHYDNKNINMRTAYVALEDVSVKIVSKREFILKTKILVAPVIK</sequence>
<dbReference type="Pfam" id="PF12673">
    <property type="entry name" value="SipL"/>
    <property type="match status" value="1"/>
</dbReference>
<accession>Q898B7</accession>
<dbReference type="KEGG" id="ctc:CTC_00546"/>
<organism evidence="2 3">
    <name type="scientific">Clostridium tetani (strain Massachusetts / E88)</name>
    <dbReference type="NCBI Taxonomy" id="212717"/>
    <lineage>
        <taxon>Bacteria</taxon>
        <taxon>Bacillati</taxon>
        <taxon>Bacillota</taxon>
        <taxon>Clostridia</taxon>
        <taxon>Eubacteriales</taxon>
        <taxon>Clostridiaceae</taxon>
        <taxon>Clostridium</taxon>
    </lineage>
</organism>
<gene>
    <name evidence="2" type="ordered locus">CTC_00546</name>
</gene>
<name>Q898B7_CLOTE</name>
<dbReference type="Proteomes" id="UP000001412">
    <property type="component" value="Chromosome"/>
</dbReference>
<dbReference type="AlphaFoldDB" id="Q898B7"/>